<dbReference type="InterPro" id="IPR013785">
    <property type="entry name" value="Aldolase_TIM"/>
</dbReference>
<evidence type="ECO:0000259" key="10">
    <source>
        <dbReference type="PROSITE" id="PS50991"/>
    </source>
</evidence>
<dbReference type="Pfam" id="PF08502">
    <property type="entry name" value="LeuA_dimer"/>
    <property type="match status" value="1"/>
</dbReference>
<dbReference type="PROSITE" id="PS00815">
    <property type="entry name" value="AIPM_HOMOCIT_SYNTH_1"/>
    <property type="match status" value="1"/>
</dbReference>
<dbReference type="InterPro" id="IPR054691">
    <property type="entry name" value="LeuA/HCS_post-cat"/>
</dbReference>
<dbReference type="GO" id="GO:0003852">
    <property type="term" value="F:2-isopropylmalate synthase activity"/>
    <property type="evidence" value="ECO:0007669"/>
    <property type="project" value="InterPro"/>
</dbReference>
<dbReference type="InterPro" id="IPR000891">
    <property type="entry name" value="PYR_CT"/>
</dbReference>
<dbReference type="UniPathway" id="UPA00047">
    <property type="reaction ID" value="UER00066"/>
</dbReference>
<dbReference type="Gene3D" id="1.10.238.260">
    <property type="match status" value="1"/>
</dbReference>
<evidence type="ECO:0000256" key="1">
    <source>
        <dbReference type="ARBA" id="ARBA00004743"/>
    </source>
</evidence>
<comment type="similarity">
    <text evidence="2 9">Belongs to the alpha-IPM synthase/homocitrate synthase family.</text>
</comment>
<dbReference type="Pfam" id="PF22617">
    <property type="entry name" value="HCS_D2"/>
    <property type="match status" value="1"/>
</dbReference>
<dbReference type="SUPFAM" id="SSF51569">
    <property type="entry name" value="Aldolase"/>
    <property type="match status" value="1"/>
</dbReference>
<dbReference type="Pfam" id="PF00682">
    <property type="entry name" value="HMGL-like"/>
    <property type="match status" value="1"/>
</dbReference>
<evidence type="ECO:0000256" key="8">
    <source>
        <dbReference type="NCBIfam" id="TIGR00977"/>
    </source>
</evidence>
<evidence type="ECO:0000313" key="11">
    <source>
        <dbReference type="EMBL" id="SDL20616.1"/>
    </source>
</evidence>
<keyword evidence="12" id="KW-1185">Reference proteome</keyword>
<comment type="pathway">
    <text evidence="1">Amino-acid biosynthesis; L-isoleucine biosynthesis; 2-oxobutanoate from pyruvate: step 1/3.</text>
</comment>
<organism evidence="11 12">
    <name type="scientific">Maridesulfovibrio ferrireducens</name>
    <dbReference type="NCBI Taxonomy" id="246191"/>
    <lineage>
        <taxon>Bacteria</taxon>
        <taxon>Pseudomonadati</taxon>
        <taxon>Thermodesulfobacteriota</taxon>
        <taxon>Desulfovibrionia</taxon>
        <taxon>Desulfovibrionales</taxon>
        <taxon>Desulfovibrionaceae</taxon>
        <taxon>Maridesulfovibrio</taxon>
    </lineage>
</organism>
<reference evidence="12" key="1">
    <citation type="submission" date="2016-10" db="EMBL/GenBank/DDBJ databases">
        <authorList>
            <person name="Varghese N."/>
            <person name="Submissions S."/>
        </authorList>
    </citation>
    <scope>NUCLEOTIDE SEQUENCE [LARGE SCALE GENOMIC DNA]</scope>
    <source>
        <strain evidence="12">DSM 16995</strain>
    </source>
</reference>
<dbReference type="PANTHER" id="PTHR43538">
    <property type="entry name" value="ALPHA-IPM SYNTHASE/HOMOCITRATE SYNTHASE"/>
    <property type="match status" value="1"/>
</dbReference>
<evidence type="ECO:0000256" key="6">
    <source>
        <dbReference type="ARBA" id="ARBA00023304"/>
    </source>
</evidence>
<dbReference type="STRING" id="246191.SAMN05660337_2460"/>
<dbReference type="GO" id="GO:0043714">
    <property type="term" value="F:(R)-citramalate synthase activity"/>
    <property type="evidence" value="ECO:0007669"/>
    <property type="project" value="UniProtKB-UniRule"/>
</dbReference>
<dbReference type="NCBIfam" id="TIGR00977">
    <property type="entry name" value="citramal_synth"/>
    <property type="match status" value="1"/>
</dbReference>
<proteinExistence type="inferred from homology"/>
<dbReference type="SUPFAM" id="SSF110921">
    <property type="entry name" value="2-isopropylmalate synthase LeuA, allosteric (dimerisation) domain"/>
    <property type="match status" value="1"/>
</dbReference>
<dbReference type="PROSITE" id="PS50991">
    <property type="entry name" value="PYR_CT"/>
    <property type="match status" value="1"/>
</dbReference>
<dbReference type="InterPro" id="IPR013709">
    <property type="entry name" value="2-isopropylmalate_synth_dimer"/>
</dbReference>
<evidence type="ECO:0000256" key="2">
    <source>
        <dbReference type="ARBA" id="ARBA00006154"/>
    </source>
</evidence>
<sequence>MKTIKIYDTTLRDGTQSEEINLTVQDKIRITKKLDELGVHYIEGGWPGSNSTDKEFFEEITNYHLENARVSAFGSTHNTRVKPENDPNLAALVDCGAKVVTLFGKSWDFHATNALGVSLERNIELISNSIGFMRKHVEELFFDAEHFFDGFKDNPEFTLACLKAAHDAGSDVLVLCDTNGGALPEEVAEACKIVLSKIPGSKIGIHTHNDCELAVANALTAVTNGAVQVQGTINGYGERCGNANLCSIIPNLELKMGFNAIGKDNLIKLKSASNYVTEIANLRPFLRQPYVGAAAFAHKGGVHVSAVMKNSKSYEHIDPLLVGNDRRVLLSDLSGKSNILYKAKQFGYNLDKNDPAVRTILADIKERESIGFEYSAAEASFELLFFKAMGWSKRYFEFINFFVVDAKRKEDNEPFSEATVIVKVHGQENHTAASGDGPVNALDKALRKALEPFYPSLKDVRLLDFKVRVLTGAIRDTEGTSSNVRLLIESSDGKSQWTTMGVSNNIIEASWQALVDSINYKLFKDDPQKWPNSM</sequence>
<dbReference type="EC" id="2.3.3.21" evidence="8"/>
<evidence type="ECO:0000256" key="9">
    <source>
        <dbReference type="RuleBase" id="RU003523"/>
    </source>
</evidence>
<dbReference type="OrthoDB" id="9803573at2"/>
<dbReference type="RefSeq" id="WP_092161500.1">
    <property type="nucleotide sequence ID" value="NZ_FNGA01000003.1"/>
</dbReference>
<dbReference type="GO" id="GO:0009097">
    <property type="term" value="P:isoleucine biosynthetic process"/>
    <property type="evidence" value="ECO:0007669"/>
    <property type="project" value="UniProtKB-UniRule"/>
</dbReference>
<keyword evidence="3" id="KW-0028">Amino-acid biosynthesis</keyword>
<keyword evidence="5 9" id="KW-0808">Transferase</keyword>
<dbReference type="PANTHER" id="PTHR43538:SF1">
    <property type="entry name" value="(R)-CITRAMALATE SYNTHASE"/>
    <property type="match status" value="1"/>
</dbReference>
<gene>
    <name evidence="11" type="ORF">SAMN05660337_2460</name>
</gene>
<evidence type="ECO:0000256" key="3">
    <source>
        <dbReference type="ARBA" id="ARBA00022605"/>
    </source>
</evidence>
<comment type="catalytic activity">
    <reaction evidence="7">
        <text>pyruvate + acetyl-CoA + H2O = (3R)-citramalate + CoA + H(+)</text>
        <dbReference type="Rhea" id="RHEA:19045"/>
        <dbReference type="ChEBI" id="CHEBI:15361"/>
        <dbReference type="ChEBI" id="CHEBI:15377"/>
        <dbReference type="ChEBI" id="CHEBI:15378"/>
        <dbReference type="ChEBI" id="CHEBI:30934"/>
        <dbReference type="ChEBI" id="CHEBI:57287"/>
        <dbReference type="ChEBI" id="CHEBI:57288"/>
        <dbReference type="EC" id="2.3.3.21"/>
    </reaction>
</comment>
<feature type="domain" description="Pyruvate carboxyltransferase" evidence="10">
    <location>
        <begin position="4"/>
        <end position="267"/>
    </location>
</feature>
<evidence type="ECO:0000313" key="12">
    <source>
        <dbReference type="Proteomes" id="UP000199053"/>
    </source>
</evidence>
<dbReference type="EMBL" id="FNGA01000003">
    <property type="protein sequence ID" value="SDL20616.1"/>
    <property type="molecule type" value="Genomic_DNA"/>
</dbReference>
<dbReference type="Gene3D" id="3.20.20.70">
    <property type="entry name" value="Aldolase class I"/>
    <property type="match status" value="1"/>
</dbReference>
<dbReference type="Gene3D" id="3.30.160.270">
    <property type="match status" value="1"/>
</dbReference>
<protein>
    <recommendedName>
        <fullName evidence="8">Citramalate synthase</fullName>
        <ecNumber evidence="8">2.3.3.21</ecNumber>
    </recommendedName>
</protein>
<dbReference type="SMART" id="SM00917">
    <property type="entry name" value="LeuA_dimer"/>
    <property type="match status" value="1"/>
</dbReference>
<evidence type="ECO:0000256" key="5">
    <source>
        <dbReference type="ARBA" id="ARBA00022679"/>
    </source>
</evidence>
<dbReference type="CDD" id="cd07941">
    <property type="entry name" value="DRE_TIM_LeuA3"/>
    <property type="match status" value="1"/>
</dbReference>
<name>A0A1G9I697_9BACT</name>
<dbReference type="InterPro" id="IPR002034">
    <property type="entry name" value="AIPM/Hcit_synth_CS"/>
</dbReference>
<dbReference type="AlphaFoldDB" id="A0A1G9I697"/>
<dbReference type="GO" id="GO:0009098">
    <property type="term" value="P:L-leucine biosynthetic process"/>
    <property type="evidence" value="ECO:0007669"/>
    <property type="project" value="InterPro"/>
</dbReference>
<evidence type="ECO:0000256" key="4">
    <source>
        <dbReference type="ARBA" id="ARBA00022624"/>
    </source>
</evidence>
<evidence type="ECO:0000256" key="7">
    <source>
        <dbReference type="ARBA" id="ARBA00048263"/>
    </source>
</evidence>
<dbReference type="InterPro" id="IPR005675">
    <property type="entry name" value="Citramal_synthase"/>
</dbReference>
<accession>A0A1G9I697</accession>
<keyword evidence="4" id="KW-0412">Isoleucine biosynthesis</keyword>
<dbReference type="Proteomes" id="UP000199053">
    <property type="component" value="Unassembled WGS sequence"/>
</dbReference>
<keyword evidence="6" id="KW-0100">Branched-chain amino acid biosynthesis</keyword>
<dbReference type="InterPro" id="IPR036230">
    <property type="entry name" value="LeuA_allosteric_dom_sf"/>
</dbReference>